<accession>A0A094QC74</accession>
<protein>
    <recommendedName>
        <fullName evidence="1">Glycosyltransferase 2-like domain-containing protein</fullName>
    </recommendedName>
</protein>
<comment type="caution">
    <text evidence="2">The sequence shown here is derived from an EMBL/GenBank/DDBJ whole genome shotgun (WGS) entry which is preliminary data.</text>
</comment>
<evidence type="ECO:0000259" key="1">
    <source>
        <dbReference type="Pfam" id="PF00535"/>
    </source>
</evidence>
<dbReference type="PANTHER" id="PTHR43685">
    <property type="entry name" value="GLYCOSYLTRANSFERASE"/>
    <property type="match status" value="1"/>
</dbReference>
<dbReference type="Gene3D" id="3.90.550.10">
    <property type="entry name" value="Spore Coat Polysaccharide Biosynthesis Protein SpsA, Chain A"/>
    <property type="match status" value="1"/>
</dbReference>
<dbReference type="InterPro" id="IPR029044">
    <property type="entry name" value="Nucleotide-diphossugar_trans"/>
</dbReference>
<dbReference type="InterPro" id="IPR050834">
    <property type="entry name" value="Glycosyltransf_2"/>
</dbReference>
<dbReference type="EMBL" id="JNSL01000017">
    <property type="protein sequence ID" value="KGA20957.1"/>
    <property type="molecule type" value="Genomic_DNA"/>
</dbReference>
<gene>
    <name evidence="2" type="ORF">GM51_4420</name>
</gene>
<reference evidence="2" key="1">
    <citation type="submission" date="2014-06" db="EMBL/GenBank/DDBJ databases">
        <title>Key roles for freshwater Actinobacteria revealed by deep metagenomic sequencing.</title>
        <authorList>
            <person name="Ghai R."/>
            <person name="Mizuno C.M."/>
            <person name="Picazo A."/>
            <person name="Camacho A."/>
            <person name="Rodriguez-Valera F."/>
        </authorList>
    </citation>
    <scope>NUCLEOTIDE SEQUENCE</scope>
</reference>
<proteinExistence type="predicted"/>
<name>A0A094QC74_9ZZZZ</name>
<feature type="domain" description="Glycosyltransferase 2-like" evidence="1">
    <location>
        <begin position="14"/>
        <end position="129"/>
    </location>
</feature>
<dbReference type="InterPro" id="IPR001173">
    <property type="entry name" value="Glyco_trans_2-like"/>
</dbReference>
<dbReference type="Pfam" id="PF00535">
    <property type="entry name" value="Glycos_transf_2"/>
    <property type="match status" value="1"/>
</dbReference>
<dbReference type="AlphaFoldDB" id="A0A094QC74"/>
<dbReference type="PANTHER" id="PTHR43685:SF2">
    <property type="entry name" value="GLYCOSYLTRANSFERASE 2-LIKE DOMAIN-CONTAINING PROTEIN"/>
    <property type="match status" value="1"/>
</dbReference>
<evidence type="ECO:0000313" key="2">
    <source>
        <dbReference type="EMBL" id="KGA20957.1"/>
    </source>
</evidence>
<organism evidence="2">
    <name type="scientific">freshwater metagenome</name>
    <dbReference type="NCBI Taxonomy" id="449393"/>
    <lineage>
        <taxon>unclassified sequences</taxon>
        <taxon>metagenomes</taxon>
        <taxon>ecological metagenomes</taxon>
    </lineage>
</organism>
<dbReference type="SUPFAM" id="SSF53448">
    <property type="entry name" value="Nucleotide-diphospho-sugar transferases"/>
    <property type="match status" value="1"/>
</dbReference>
<sequence>MLEGVLVAGAEILVVLPTLGDRIETLTETLKAIESQRQDVHLTLVVVAPVRATLARTLAREYGAKIVDDPGTGISEAINCGLRARRGETFYAWMGDDDLFRPGGLRTLQDLLQANPGAVLAFGGCDYIDAEGHVLALSNAGRLATFLLSWGPDLIPHPGTMIRLDALQRIGGFDPHLRYAMDLDAFLRLRAWGTFVWTRETVSAFRWHAESLTVANRKLSSLESEAVKRRHLPAALRPVSYAWSFPIRWASSFAAGRINARARKASALG</sequence>